<evidence type="ECO:0000313" key="3">
    <source>
        <dbReference type="Proteomes" id="UP000317291"/>
    </source>
</evidence>
<reference evidence="2 3" key="1">
    <citation type="submission" date="2019-06" db="EMBL/GenBank/DDBJ databases">
        <title>Tsukamurella conjunctivitidis sp. nov., Tsukamurella assacharolytica sp. nov. and Tsukamurella sputae sp. nov. isolated from patients with conjunctivitis, bacteraemia (lymphoma) and respiratory infection (sputum) in Hong Kong.</title>
        <authorList>
            <person name="Teng J.L.L."/>
            <person name="Lee H.H."/>
            <person name="Fong J.Y.H."/>
            <person name="Fok K.M.N."/>
            <person name="Lau S.K.P."/>
            <person name="Woo P.C.Y."/>
        </authorList>
    </citation>
    <scope>NUCLEOTIDE SEQUENCE [LARGE SCALE GENOMIC DNA]</scope>
    <source>
        <strain evidence="2 3">HKU71</strain>
    </source>
</reference>
<organism evidence="2 3">
    <name type="scientific">Tsukamurella asaccharolytica</name>
    <dbReference type="NCBI Taxonomy" id="2592067"/>
    <lineage>
        <taxon>Bacteria</taxon>
        <taxon>Bacillati</taxon>
        <taxon>Actinomycetota</taxon>
        <taxon>Actinomycetes</taxon>
        <taxon>Mycobacteriales</taxon>
        <taxon>Tsukamurellaceae</taxon>
        <taxon>Tsukamurella</taxon>
    </lineage>
</organism>
<accession>A0A5C5RFH0</accession>
<protein>
    <submittedName>
        <fullName evidence="2">Uncharacterized protein</fullName>
    </submittedName>
</protein>
<name>A0A5C5RFH0_9ACTN</name>
<dbReference type="AlphaFoldDB" id="A0A5C5RFH0"/>
<evidence type="ECO:0000256" key="1">
    <source>
        <dbReference type="SAM" id="MobiDB-lite"/>
    </source>
</evidence>
<sequence length="131" mass="13010">MLAGTPIVASCALVAGSHAANDRPKGNAGTAIASTRNHQPRTVPTAAVVDDVRWPTASPRSASRAPATGAVESSRRTSAAGEDRPVTSPTTIAAAAPASPTPAPATAATTAFAPYPTTGRGIRMRVSASVP</sequence>
<comment type="caution">
    <text evidence="2">The sequence shown here is derived from an EMBL/GenBank/DDBJ whole genome shotgun (WGS) entry which is preliminary data.</text>
</comment>
<evidence type="ECO:0000313" key="2">
    <source>
        <dbReference type="EMBL" id="TWS21428.1"/>
    </source>
</evidence>
<gene>
    <name evidence="2" type="ORF">FK529_02165</name>
</gene>
<keyword evidence="3" id="KW-1185">Reference proteome</keyword>
<feature type="compositionally biased region" description="Low complexity" evidence="1">
    <location>
        <begin position="55"/>
        <end position="68"/>
    </location>
</feature>
<proteinExistence type="predicted"/>
<feature type="region of interest" description="Disordered" evidence="1">
    <location>
        <begin position="17"/>
        <end position="118"/>
    </location>
</feature>
<dbReference type="EMBL" id="VIGW01000001">
    <property type="protein sequence ID" value="TWS21428.1"/>
    <property type="molecule type" value="Genomic_DNA"/>
</dbReference>
<feature type="compositionally biased region" description="Polar residues" evidence="1">
    <location>
        <begin position="32"/>
        <end position="42"/>
    </location>
</feature>
<dbReference type="Proteomes" id="UP000317291">
    <property type="component" value="Unassembled WGS sequence"/>
</dbReference>
<feature type="compositionally biased region" description="Low complexity" evidence="1">
    <location>
        <begin position="87"/>
        <end position="118"/>
    </location>
</feature>